<dbReference type="RefSeq" id="WP_229334028.1">
    <property type="nucleotide sequence ID" value="NZ_JAINUL010000001.1"/>
</dbReference>
<proteinExistence type="predicted"/>
<evidence type="ECO:0000313" key="1">
    <source>
        <dbReference type="EMBL" id="MCC0093373.1"/>
    </source>
</evidence>
<comment type="caution">
    <text evidence="1">The sequence shown here is derived from an EMBL/GenBank/DDBJ whole genome shotgun (WGS) entry which is preliminary data.</text>
</comment>
<accession>A0ABS8DXG0</accession>
<dbReference type="EMBL" id="JAINUL010000001">
    <property type="protein sequence ID" value="MCC0093373.1"/>
    <property type="molecule type" value="Genomic_DNA"/>
</dbReference>
<gene>
    <name evidence="1" type="ORF">K7B10_00870</name>
</gene>
<reference evidence="1 2" key="1">
    <citation type="submission" date="2021-08" db="EMBL/GenBank/DDBJ databases">
        <title>Genomic Architecture of Streptomyces flavotricini NGL1 and Streptomyces erythrochromogenes HMS4 With Differential Plant Beneficial attributes and laccase production capabilities.</title>
        <authorList>
            <person name="Salwan R."/>
            <person name="Kaur R."/>
            <person name="Sharma V."/>
        </authorList>
    </citation>
    <scope>NUCLEOTIDE SEQUENCE [LARGE SCALE GENOMIC DNA]</scope>
    <source>
        <strain evidence="1 2">NGL1</strain>
    </source>
</reference>
<name>A0ABS8DXG0_9ACTN</name>
<dbReference type="Proteomes" id="UP001520654">
    <property type="component" value="Unassembled WGS sequence"/>
</dbReference>
<organism evidence="1 2">
    <name type="scientific">Streptomyces flavotricini</name>
    <dbReference type="NCBI Taxonomy" id="66888"/>
    <lineage>
        <taxon>Bacteria</taxon>
        <taxon>Bacillati</taxon>
        <taxon>Actinomycetota</taxon>
        <taxon>Actinomycetes</taxon>
        <taxon>Kitasatosporales</taxon>
        <taxon>Streptomycetaceae</taxon>
        <taxon>Streptomyces</taxon>
    </lineage>
</organism>
<keyword evidence="2" id="KW-1185">Reference proteome</keyword>
<sequence length="118" mass="12957">MSETETETETEPPLLADVYPALVSFLDAALVSEGEYALAQVVMGLRFHGWCGCSPTCSYLRTAVADRADSTWIHLDDEAPRVWLQFDQDRTSFGGMEICEFDLGPAPALDRDRPSGLG</sequence>
<protein>
    <submittedName>
        <fullName evidence="1">Uncharacterized protein</fullName>
    </submittedName>
</protein>
<evidence type="ECO:0000313" key="2">
    <source>
        <dbReference type="Proteomes" id="UP001520654"/>
    </source>
</evidence>